<dbReference type="Proteomes" id="UP000198923">
    <property type="component" value="Unassembled WGS sequence"/>
</dbReference>
<dbReference type="CDD" id="cd16917">
    <property type="entry name" value="HATPase_UhpB-NarQ-NarX-like"/>
    <property type="match status" value="1"/>
</dbReference>
<dbReference type="InterPro" id="IPR050482">
    <property type="entry name" value="Sensor_HK_TwoCompSys"/>
</dbReference>
<dbReference type="PANTHER" id="PTHR24421:SF10">
    <property type="entry name" value="NITRATE_NITRITE SENSOR PROTEIN NARQ"/>
    <property type="match status" value="1"/>
</dbReference>
<feature type="transmembrane region" description="Helical" evidence="9">
    <location>
        <begin position="40"/>
        <end position="58"/>
    </location>
</feature>
<keyword evidence="6 12" id="KW-0418">Kinase</keyword>
<name>A0A1G8AL60_9ACTN</name>
<comment type="catalytic activity">
    <reaction evidence="1">
        <text>ATP + protein L-histidine = ADP + protein N-phospho-L-histidine.</text>
        <dbReference type="EC" id="2.7.13.3"/>
    </reaction>
</comment>
<evidence type="ECO:0000256" key="5">
    <source>
        <dbReference type="ARBA" id="ARBA00022741"/>
    </source>
</evidence>
<sequence>MSVGDTHRIVEVIRKISEVALIGVLSMLLLLDIFMASEHYAHWLCVLSGLIALAAVMLRRRFRTAGFMITLVVSVAVSLLLGMTTVTGGPGLAETGAIGVLTIGVLRWVEPIRKAIIYAVLAMIVLQISAASRLGAGGPAISLAFGFLLFVGWAAAASIGGYLRFQQERRRAAVSSVRRAERLELARELHDLVAHHITGIVVQAQAAKTVAEQKPEAVVPALEAIANAGADALTSMRRLVGVLRADDEAARTPGTSLRDLRLLAERFSENGPRVAFDIGMGVDESRMAPEVTTTLYRVLQESLTNVRRHAPTAGWVEVDLHHVGQWLRLRVRNYGSAVDTKTSRLGGGFGLVGMAERVEALGGRLIAGRTPEGAWQVLAEIPL</sequence>
<evidence type="ECO:0000259" key="10">
    <source>
        <dbReference type="Pfam" id="PF02518"/>
    </source>
</evidence>
<dbReference type="GO" id="GO:0000155">
    <property type="term" value="F:phosphorelay sensor kinase activity"/>
    <property type="evidence" value="ECO:0007669"/>
    <property type="project" value="InterPro"/>
</dbReference>
<keyword evidence="7" id="KW-0067">ATP-binding</keyword>
<feature type="transmembrane region" description="Helical" evidence="9">
    <location>
        <begin position="92"/>
        <end position="109"/>
    </location>
</feature>
<feature type="domain" description="Signal transduction histidine kinase subgroup 3 dimerisation and phosphoacceptor" evidence="11">
    <location>
        <begin position="181"/>
        <end position="247"/>
    </location>
</feature>
<dbReference type="Gene3D" id="1.20.5.1930">
    <property type="match status" value="1"/>
</dbReference>
<reference evidence="12 13" key="1">
    <citation type="submission" date="2016-10" db="EMBL/GenBank/DDBJ databases">
        <authorList>
            <person name="de Groot N.N."/>
        </authorList>
    </citation>
    <scope>NUCLEOTIDE SEQUENCE [LARGE SCALE GENOMIC DNA]</scope>
    <source>
        <strain evidence="12 13">CPCC 201354</strain>
    </source>
</reference>
<keyword evidence="9" id="KW-0812">Transmembrane</keyword>
<dbReference type="GO" id="GO:0005524">
    <property type="term" value="F:ATP binding"/>
    <property type="evidence" value="ECO:0007669"/>
    <property type="project" value="UniProtKB-KW"/>
</dbReference>
<evidence type="ECO:0000256" key="7">
    <source>
        <dbReference type="ARBA" id="ARBA00022840"/>
    </source>
</evidence>
<dbReference type="GO" id="GO:0016020">
    <property type="term" value="C:membrane"/>
    <property type="evidence" value="ECO:0007669"/>
    <property type="project" value="InterPro"/>
</dbReference>
<feature type="transmembrane region" description="Helical" evidence="9">
    <location>
        <begin position="12"/>
        <end position="34"/>
    </location>
</feature>
<keyword evidence="9" id="KW-0472">Membrane</keyword>
<evidence type="ECO:0000256" key="1">
    <source>
        <dbReference type="ARBA" id="ARBA00000085"/>
    </source>
</evidence>
<accession>A0A1G8AL60</accession>
<evidence type="ECO:0000256" key="4">
    <source>
        <dbReference type="ARBA" id="ARBA00022679"/>
    </source>
</evidence>
<keyword evidence="9" id="KW-1133">Transmembrane helix</keyword>
<dbReference type="InterPro" id="IPR003594">
    <property type="entry name" value="HATPase_dom"/>
</dbReference>
<gene>
    <name evidence="12" type="ORF">SAMN05421505_112207</name>
</gene>
<dbReference type="Pfam" id="PF02518">
    <property type="entry name" value="HATPase_c"/>
    <property type="match status" value="1"/>
</dbReference>
<dbReference type="PANTHER" id="PTHR24421">
    <property type="entry name" value="NITRATE/NITRITE SENSOR PROTEIN NARX-RELATED"/>
    <property type="match status" value="1"/>
</dbReference>
<dbReference type="SUPFAM" id="SSF55874">
    <property type="entry name" value="ATPase domain of HSP90 chaperone/DNA topoisomerase II/histidine kinase"/>
    <property type="match status" value="1"/>
</dbReference>
<keyword evidence="5" id="KW-0547">Nucleotide-binding</keyword>
<feature type="transmembrane region" description="Helical" evidence="9">
    <location>
        <begin position="140"/>
        <end position="163"/>
    </location>
</feature>
<dbReference type="InterPro" id="IPR036890">
    <property type="entry name" value="HATPase_C_sf"/>
</dbReference>
<dbReference type="EMBL" id="FNCN01000012">
    <property type="protein sequence ID" value="SDH21599.1"/>
    <property type="molecule type" value="Genomic_DNA"/>
</dbReference>
<evidence type="ECO:0000256" key="9">
    <source>
        <dbReference type="SAM" id="Phobius"/>
    </source>
</evidence>
<dbReference type="Gene3D" id="3.30.565.10">
    <property type="entry name" value="Histidine kinase-like ATPase, C-terminal domain"/>
    <property type="match status" value="1"/>
</dbReference>
<evidence type="ECO:0000259" key="11">
    <source>
        <dbReference type="Pfam" id="PF07730"/>
    </source>
</evidence>
<keyword evidence="8" id="KW-0902">Two-component regulatory system</keyword>
<evidence type="ECO:0000256" key="6">
    <source>
        <dbReference type="ARBA" id="ARBA00022777"/>
    </source>
</evidence>
<keyword evidence="3" id="KW-0597">Phosphoprotein</keyword>
<dbReference type="EC" id="2.7.13.3" evidence="2"/>
<feature type="transmembrane region" description="Helical" evidence="9">
    <location>
        <begin position="65"/>
        <end position="86"/>
    </location>
</feature>
<keyword evidence="4" id="KW-0808">Transferase</keyword>
<feature type="transmembrane region" description="Helical" evidence="9">
    <location>
        <begin position="116"/>
        <end position="134"/>
    </location>
</feature>
<proteinExistence type="predicted"/>
<organism evidence="12 13">
    <name type="scientific">Sinosporangium album</name>
    <dbReference type="NCBI Taxonomy" id="504805"/>
    <lineage>
        <taxon>Bacteria</taxon>
        <taxon>Bacillati</taxon>
        <taxon>Actinomycetota</taxon>
        <taxon>Actinomycetes</taxon>
        <taxon>Streptosporangiales</taxon>
        <taxon>Streptosporangiaceae</taxon>
        <taxon>Sinosporangium</taxon>
    </lineage>
</organism>
<dbReference type="GO" id="GO:0046983">
    <property type="term" value="F:protein dimerization activity"/>
    <property type="evidence" value="ECO:0007669"/>
    <property type="project" value="InterPro"/>
</dbReference>
<evidence type="ECO:0000313" key="12">
    <source>
        <dbReference type="EMBL" id="SDH21599.1"/>
    </source>
</evidence>
<dbReference type="InterPro" id="IPR011712">
    <property type="entry name" value="Sig_transdc_His_kin_sub3_dim/P"/>
</dbReference>
<evidence type="ECO:0000256" key="2">
    <source>
        <dbReference type="ARBA" id="ARBA00012438"/>
    </source>
</evidence>
<evidence type="ECO:0000256" key="8">
    <source>
        <dbReference type="ARBA" id="ARBA00023012"/>
    </source>
</evidence>
<keyword evidence="13" id="KW-1185">Reference proteome</keyword>
<protein>
    <recommendedName>
        <fullName evidence="2">histidine kinase</fullName>
        <ecNumber evidence="2">2.7.13.3</ecNumber>
    </recommendedName>
</protein>
<dbReference type="Pfam" id="PF07730">
    <property type="entry name" value="HisKA_3"/>
    <property type="match status" value="1"/>
</dbReference>
<evidence type="ECO:0000313" key="13">
    <source>
        <dbReference type="Proteomes" id="UP000198923"/>
    </source>
</evidence>
<feature type="domain" description="Histidine kinase/HSP90-like ATPase" evidence="10">
    <location>
        <begin position="293"/>
        <end position="381"/>
    </location>
</feature>
<dbReference type="STRING" id="504805.SAMN05421505_112207"/>
<dbReference type="AlphaFoldDB" id="A0A1G8AL60"/>
<dbReference type="RefSeq" id="WP_245691095.1">
    <property type="nucleotide sequence ID" value="NZ_FNCN01000012.1"/>
</dbReference>
<evidence type="ECO:0000256" key="3">
    <source>
        <dbReference type="ARBA" id="ARBA00022553"/>
    </source>
</evidence>